<gene>
    <name evidence="3" type="ORF">COLO4_12852</name>
</gene>
<dbReference type="OrthoDB" id="1304754at2759"/>
<reference evidence="4" key="1">
    <citation type="submission" date="2013-09" db="EMBL/GenBank/DDBJ databases">
        <title>Corchorus olitorius genome sequencing.</title>
        <authorList>
            <person name="Alam M."/>
            <person name="Haque M.S."/>
            <person name="Islam M.S."/>
            <person name="Emdad E.M."/>
            <person name="Islam M.M."/>
            <person name="Ahmed B."/>
            <person name="Halim A."/>
            <person name="Hossen Q.M.M."/>
            <person name="Hossain M.Z."/>
            <person name="Ahmed R."/>
            <person name="Khan M.M."/>
            <person name="Islam R."/>
            <person name="Rashid M.M."/>
            <person name="Khan S.A."/>
            <person name="Rahman M.S."/>
            <person name="Alam M."/>
            <person name="Yahiya A.S."/>
            <person name="Khan M.S."/>
            <person name="Azam M.S."/>
            <person name="Haque T."/>
            <person name="Lashkar M.Z.H."/>
            <person name="Akhand A.I."/>
            <person name="Morshed G."/>
            <person name="Roy S."/>
            <person name="Uddin K.S."/>
            <person name="Rabeya T."/>
            <person name="Hossain A.S."/>
            <person name="Chowdhury A."/>
            <person name="Snigdha A.R."/>
            <person name="Mortoza M.S."/>
            <person name="Matin S.A."/>
            <person name="Hoque S.M.E."/>
            <person name="Islam M.K."/>
            <person name="Roy D.K."/>
            <person name="Haider R."/>
            <person name="Moosa M.M."/>
            <person name="Elias S.M."/>
            <person name="Hasan A.M."/>
            <person name="Jahan S."/>
            <person name="Shafiuddin M."/>
            <person name="Mahmood N."/>
            <person name="Shommy N.S."/>
        </authorList>
    </citation>
    <scope>NUCLEOTIDE SEQUENCE [LARGE SCALE GENOMIC DNA]</scope>
    <source>
        <strain evidence="4">cv. O-4</strain>
    </source>
</reference>
<accession>A0A1R3JZN9</accession>
<evidence type="ECO:0000256" key="1">
    <source>
        <dbReference type="SAM" id="MobiDB-lite"/>
    </source>
</evidence>
<keyword evidence="2" id="KW-1133">Transmembrane helix</keyword>
<proteinExistence type="predicted"/>
<comment type="caution">
    <text evidence="3">The sequence shown here is derived from an EMBL/GenBank/DDBJ whole genome shotgun (WGS) entry which is preliminary data.</text>
</comment>
<dbReference type="EMBL" id="AWUE01014974">
    <property type="protein sequence ID" value="OMP00188.1"/>
    <property type="molecule type" value="Genomic_DNA"/>
</dbReference>
<keyword evidence="2" id="KW-0812">Transmembrane</keyword>
<feature type="transmembrane region" description="Helical" evidence="2">
    <location>
        <begin position="48"/>
        <end position="67"/>
    </location>
</feature>
<evidence type="ECO:0000313" key="3">
    <source>
        <dbReference type="EMBL" id="OMP00188.1"/>
    </source>
</evidence>
<organism evidence="3 4">
    <name type="scientific">Corchorus olitorius</name>
    <dbReference type="NCBI Taxonomy" id="93759"/>
    <lineage>
        <taxon>Eukaryota</taxon>
        <taxon>Viridiplantae</taxon>
        <taxon>Streptophyta</taxon>
        <taxon>Embryophyta</taxon>
        <taxon>Tracheophyta</taxon>
        <taxon>Spermatophyta</taxon>
        <taxon>Magnoliopsida</taxon>
        <taxon>eudicotyledons</taxon>
        <taxon>Gunneridae</taxon>
        <taxon>Pentapetalae</taxon>
        <taxon>rosids</taxon>
        <taxon>malvids</taxon>
        <taxon>Malvales</taxon>
        <taxon>Malvaceae</taxon>
        <taxon>Grewioideae</taxon>
        <taxon>Apeibeae</taxon>
        <taxon>Corchorus</taxon>
    </lineage>
</organism>
<keyword evidence="2" id="KW-0472">Membrane</keyword>
<sequence>MALTYLNPLNEFQGEKSEVQNTEADDRSGGDSQVLHQGSNSGDQTSRVRFFFTTVIALLFGTMFWNLGSKRIFSPAHENSCVVEVELLGLSNGLDFVRIGWITVW</sequence>
<dbReference type="Proteomes" id="UP000187203">
    <property type="component" value="Unassembled WGS sequence"/>
</dbReference>
<feature type="compositionally biased region" description="Basic and acidic residues" evidence="1">
    <location>
        <begin position="13"/>
        <end position="29"/>
    </location>
</feature>
<name>A0A1R3JZN9_9ROSI</name>
<keyword evidence="4" id="KW-1185">Reference proteome</keyword>
<dbReference type="AlphaFoldDB" id="A0A1R3JZN9"/>
<feature type="region of interest" description="Disordered" evidence="1">
    <location>
        <begin position="1"/>
        <end position="44"/>
    </location>
</feature>
<feature type="compositionally biased region" description="Polar residues" evidence="1">
    <location>
        <begin position="30"/>
        <end position="44"/>
    </location>
</feature>
<evidence type="ECO:0000256" key="2">
    <source>
        <dbReference type="SAM" id="Phobius"/>
    </source>
</evidence>
<protein>
    <submittedName>
        <fullName evidence="3">Pleiotropic drug resistance protein 1-like protein</fullName>
    </submittedName>
</protein>
<evidence type="ECO:0000313" key="4">
    <source>
        <dbReference type="Proteomes" id="UP000187203"/>
    </source>
</evidence>